<reference evidence="2 4" key="1">
    <citation type="submission" date="2015-01" db="EMBL/GenBank/DDBJ databases">
        <title>The Genome Sequence of Exophiala mesophila CBS40295.</title>
        <authorList>
            <consortium name="The Broad Institute Genomics Platform"/>
            <person name="Cuomo C."/>
            <person name="de Hoog S."/>
            <person name="Gorbushina A."/>
            <person name="Stielow B."/>
            <person name="Teixiera M."/>
            <person name="Abouelleil A."/>
            <person name="Chapman S.B."/>
            <person name="Priest M."/>
            <person name="Young S.K."/>
            <person name="Wortman J."/>
            <person name="Nusbaum C."/>
            <person name="Birren B."/>
        </authorList>
    </citation>
    <scope>NUCLEOTIDE SEQUENCE [LARGE SCALE GENOMIC DNA]</scope>
    <source>
        <strain evidence="2 4">CBS 40295</strain>
    </source>
</reference>
<dbReference type="HOGENOM" id="CLU_108574_0_0_1"/>
<protein>
    <recommendedName>
        <fullName evidence="6">MARVEL domain-containing protein</fullName>
    </recommendedName>
</protein>
<proteinExistence type="predicted"/>
<dbReference type="GeneID" id="27317886"/>
<dbReference type="EMBL" id="KN847520">
    <property type="protein sequence ID" value="KIV96137.1"/>
    <property type="molecule type" value="Genomic_DNA"/>
</dbReference>
<dbReference type="VEuPathDB" id="FungiDB:PV10_00041"/>
<dbReference type="STRING" id="212818.A0A0D1ZND4"/>
<feature type="transmembrane region" description="Helical" evidence="1">
    <location>
        <begin position="153"/>
        <end position="171"/>
    </location>
</feature>
<name>A0A0D1ZND4_EXOME</name>
<gene>
    <name evidence="3" type="ORF">B0A52_00557</name>
    <name evidence="2" type="ORF">PV10_00041</name>
</gene>
<feature type="transmembrane region" description="Helical" evidence="1">
    <location>
        <begin position="21"/>
        <end position="43"/>
    </location>
</feature>
<dbReference type="RefSeq" id="XP_016227711.1">
    <property type="nucleotide sequence ID" value="XM_016364062.1"/>
</dbReference>
<evidence type="ECO:0000256" key="1">
    <source>
        <dbReference type="SAM" id="Phobius"/>
    </source>
</evidence>
<dbReference type="Proteomes" id="UP000054302">
    <property type="component" value="Unassembled WGS sequence"/>
</dbReference>
<dbReference type="EMBL" id="NAJM01000002">
    <property type="protein sequence ID" value="RVX75205.1"/>
    <property type="molecule type" value="Genomic_DNA"/>
</dbReference>
<dbReference type="Proteomes" id="UP000288859">
    <property type="component" value="Unassembled WGS sequence"/>
</dbReference>
<feature type="transmembrane region" description="Helical" evidence="1">
    <location>
        <begin position="55"/>
        <end position="77"/>
    </location>
</feature>
<sequence length="177" mass="20081">MATEVIVRESRRKYRWPEVQLNLWIFIVLAGAATVLGINAWFISVQNQLRIGVPWIFTFAVVTGGLTILFLIILLILASQRMLIPGGILLGSFILFVLWVTTLIETAIQLYGSGNVNSNCNNYVTGQEYRGVSIETLAWLTQNNICSCWKASFAWSIIQAVLFLWMMVLSWQVQNYD</sequence>
<evidence type="ECO:0000313" key="4">
    <source>
        <dbReference type="Proteomes" id="UP000054302"/>
    </source>
</evidence>
<dbReference type="OMA" id="WMMVMAS"/>
<reference evidence="3 5" key="2">
    <citation type="submission" date="2017-03" db="EMBL/GenBank/DDBJ databases">
        <title>Genomes of endolithic fungi from Antarctica.</title>
        <authorList>
            <person name="Coleine C."/>
            <person name="Masonjones S."/>
            <person name="Stajich J.E."/>
        </authorList>
    </citation>
    <scope>NUCLEOTIDE SEQUENCE [LARGE SCALE GENOMIC DNA]</scope>
    <source>
        <strain evidence="3 5">CCFEE 6314</strain>
    </source>
</reference>
<keyword evidence="1" id="KW-0472">Membrane</keyword>
<keyword evidence="1" id="KW-1133">Transmembrane helix</keyword>
<accession>A0A0D1ZND4</accession>
<organism evidence="2 4">
    <name type="scientific">Exophiala mesophila</name>
    <name type="common">Black yeast-like fungus</name>
    <dbReference type="NCBI Taxonomy" id="212818"/>
    <lineage>
        <taxon>Eukaryota</taxon>
        <taxon>Fungi</taxon>
        <taxon>Dikarya</taxon>
        <taxon>Ascomycota</taxon>
        <taxon>Pezizomycotina</taxon>
        <taxon>Eurotiomycetes</taxon>
        <taxon>Chaetothyriomycetidae</taxon>
        <taxon>Chaetothyriales</taxon>
        <taxon>Herpotrichiellaceae</taxon>
        <taxon>Exophiala</taxon>
    </lineage>
</organism>
<dbReference type="OrthoDB" id="3930290at2759"/>
<keyword evidence="1" id="KW-0812">Transmembrane</keyword>
<dbReference type="AlphaFoldDB" id="A0A0D1ZND4"/>
<feature type="transmembrane region" description="Helical" evidence="1">
    <location>
        <begin position="89"/>
        <end position="111"/>
    </location>
</feature>
<evidence type="ECO:0000313" key="3">
    <source>
        <dbReference type="EMBL" id="RVX75205.1"/>
    </source>
</evidence>
<evidence type="ECO:0008006" key="6">
    <source>
        <dbReference type="Google" id="ProtNLM"/>
    </source>
</evidence>
<evidence type="ECO:0000313" key="2">
    <source>
        <dbReference type="EMBL" id="KIV96137.1"/>
    </source>
</evidence>
<keyword evidence="4" id="KW-1185">Reference proteome</keyword>
<evidence type="ECO:0000313" key="5">
    <source>
        <dbReference type="Proteomes" id="UP000288859"/>
    </source>
</evidence>